<comment type="catalytic activity">
    <reaction evidence="1">
        <text>(2R)-2-phosphoglycerate = (2R)-3-phosphoglycerate</text>
        <dbReference type="Rhea" id="RHEA:15901"/>
        <dbReference type="ChEBI" id="CHEBI:58272"/>
        <dbReference type="ChEBI" id="CHEBI:58289"/>
        <dbReference type="EC" id="5.4.2.12"/>
    </reaction>
</comment>
<dbReference type="InterPro" id="IPR004456">
    <property type="entry name" value="Pglycerate_mutase_ApgM"/>
</dbReference>
<proteinExistence type="inferred from homology"/>
<sequence>MDKKGVLFILIDGVGDSSCRSQDRRTPMQVAHTPNMDALARGGETGMIDPVEPGYACGSDTAHLSLFGYPPKEYYRGRGSFESMGAGMEMEEGDVAFKSNFAYIDTRTRVVEKRRADRNFEVEGPILCSALDGIAIPGYPEVEVAVKYATEHRCGVRIRCPNMVDTITGTDPLRDSLPLVKCLPTTSMNDGKSIYACKVVEAVSAEFEKVLSAHPLNKKREEEGKNPANVVLLRGPGARLRVEPFTTRYGWKGAMIAPTAIIAGIGITIGMDVFKPEGTTGDYSSDYSKKGDAAVQLLTKGRDASLYPFTSSGQDEKEGGNEGRYDFCFLHIKGVDDAGHDGSFELKVALLEKVDKMVGDVVKRLSVDQTRDYVCAITGDHSTPVFRLDHSSEPVPFVLAESVRRVQMEMGGKSEVEGGEDPSLSPPPTFDEIGCAGGRLGRFGGGHVMSLLLQCSSTKEERAEAK</sequence>
<evidence type="ECO:0000313" key="7">
    <source>
        <dbReference type="EMBL" id="CAE0263542.1"/>
    </source>
</evidence>
<evidence type="ECO:0000256" key="3">
    <source>
        <dbReference type="ARBA" id="ARBA00004921"/>
    </source>
</evidence>
<dbReference type="GO" id="GO:0004619">
    <property type="term" value="F:phosphoglycerate mutase activity"/>
    <property type="evidence" value="ECO:0007669"/>
    <property type="project" value="UniProtKB-EC"/>
</dbReference>
<dbReference type="EMBL" id="HBIB01039682">
    <property type="protein sequence ID" value="CAE0263542.1"/>
    <property type="molecule type" value="Transcribed_RNA"/>
</dbReference>
<keyword evidence="5" id="KW-0324">Glycolysis</keyword>
<reference evidence="7" key="1">
    <citation type="submission" date="2021-01" db="EMBL/GenBank/DDBJ databases">
        <authorList>
            <person name="Corre E."/>
            <person name="Pelletier E."/>
            <person name="Niang G."/>
            <person name="Scheremetjew M."/>
            <person name="Finn R."/>
            <person name="Kale V."/>
            <person name="Holt S."/>
            <person name="Cochrane G."/>
            <person name="Meng A."/>
            <person name="Brown T."/>
            <person name="Cohen L."/>
        </authorList>
    </citation>
    <scope>NUCLEOTIDE SEQUENCE</scope>
    <source>
        <strain evidence="7">NIES-2562</strain>
    </source>
</reference>
<feature type="domain" description="Metalloenzyme" evidence="6">
    <location>
        <begin position="321"/>
        <end position="411"/>
    </location>
</feature>
<comment type="pathway">
    <text evidence="3">Carbohydrate degradation.</text>
</comment>
<evidence type="ECO:0000256" key="1">
    <source>
        <dbReference type="ARBA" id="ARBA00000370"/>
    </source>
</evidence>
<dbReference type="AlphaFoldDB" id="A0A7S3GE96"/>
<evidence type="ECO:0000256" key="4">
    <source>
        <dbReference type="ARBA" id="ARBA00005524"/>
    </source>
</evidence>
<dbReference type="PIRSF" id="PIRSF006392">
    <property type="entry name" value="IPGAM_arch"/>
    <property type="match status" value="1"/>
</dbReference>
<feature type="domain" description="Metalloenzyme" evidence="6">
    <location>
        <begin position="6"/>
        <end position="300"/>
    </location>
</feature>
<dbReference type="SUPFAM" id="SSF53649">
    <property type="entry name" value="Alkaline phosphatase-like"/>
    <property type="match status" value="1"/>
</dbReference>
<dbReference type="Gene3D" id="3.40.720.10">
    <property type="entry name" value="Alkaline Phosphatase, subunit A"/>
    <property type="match status" value="2"/>
</dbReference>
<dbReference type="PANTHER" id="PTHR31209:SF0">
    <property type="entry name" value="METALLOENZYME DOMAIN-CONTAINING PROTEIN"/>
    <property type="match status" value="1"/>
</dbReference>
<name>A0A7S3GE96_9EUKA</name>
<evidence type="ECO:0000259" key="6">
    <source>
        <dbReference type="Pfam" id="PF01676"/>
    </source>
</evidence>
<dbReference type="Pfam" id="PF10143">
    <property type="entry name" value="PhosphMutase"/>
    <property type="match status" value="1"/>
</dbReference>
<comment type="function">
    <text evidence="2">Catalyzes the interconversion of 2-phosphoglycerate and 3-phosphoglycerate.</text>
</comment>
<organism evidence="7">
    <name type="scientific">Palpitomonas bilix</name>
    <dbReference type="NCBI Taxonomy" id="652834"/>
    <lineage>
        <taxon>Eukaryota</taxon>
        <taxon>Eukaryota incertae sedis</taxon>
    </lineage>
</organism>
<comment type="similarity">
    <text evidence="4">Belongs to the BPG-independent phosphoglycerate mutase family. A-PGAM subfamily.</text>
</comment>
<dbReference type="GO" id="GO:0046872">
    <property type="term" value="F:metal ion binding"/>
    <property type="evidence" value="ECO:0007669"/>
    <property type="project" value="InterPro"/>
</dbReference>
<evidence type="ECO:0000256" key="5">
    <source>
        <dbReference type="ARBA" id="ARBA00023152"/>
    </source>
</evidence>
<dbReference type="CDD" id="cd16011">
    <property type="entry name" value="iPGM_like"/>
    <property type="match status" value="1"/>
</dbReference>
<dbReference type="InterPro" id="IPR017850">
    <property type="entry name" value="Alkaline_phosphatase_core_sf"/>
</dbReference>
<dbReference type="Pfam" id="PF01676">
    <property type="entry name" value="Metalloenzyme"/>
    <property type="match status" value="2"/>
</dbReference>
<dbReference type="GO" id="GO:0006096">
    <property type="term" value="P:glycolytic process"/>
    <property type="evidence" value="ECO:0007669"/>
    <property type="project" value="UniProtKB-KW"/>
</dbReference>
<dbReference type="InterPro" id="IPR006124">
    <property type="entry name" value="Metalloenzyme"/>
</dbReference>
<dbReference type="PANTHER" id="PTHR31209">
    <property type="entry name" value="COFACTOR-INDEPENDENT PHOSPHOGLYCERATE MUTASE"/>
    <property type="match status" value="1"/>
</dbReference>
<evidence type="ECO:0000256" key="2">
    <source>
        <dbReference type="ARBA" id="ARBA00002315"/>
    </source>
</evidence>
<gene>
    <name evidence="7" type="ORF">PBIL07802_LOCUS25843</name>
</gene>
<protein>
    <recommendedName>
        <fullName evidence="6">Metalloenzyme domain-containing protein</fullName>
    </recommendedName>
</protein>
<accession>A0A7S3GE96</accession>